<keyword evidence="1 4" id="KW-0808">Transferase</keyword>
<keyword evidence="5" id="KW-1185">Reference proteome</keyword>
<dbReference type="SMART" id="SM00450">
    <property type="entry name" value="RHOD"/>
    <property type="match status" value="2"/>
</dbReference>
<dbReference type="Pfam" id="PF00581">
    <property type="entry name" value="Rhodanese"/>
    <property type="match status" value="2"/>
</dbReference>
<reference evidence="4 5" key="1">
    <citation type="submission" date="2020-08" db="EMBL/GenBank/DDBJ databases">
        <title>Genomic Encyclopedia of Type Strains, Phase IV (KMG-IV): sequencing the most valuable type-strain genomes for metagenomic binning, comparative biology and taxonomic classification.</title>
        <authorList>
            <person name="Goeker M."/>
        </authorList>
    </citation>
    <scope>NUCLEOTIDE SEQUENCE [LARGE SCALE GENOMIC DNA]</scope>
    <source>
        <strain evidence="4 5">DSM 5391</strain>
    </source>
</reference>
<evidence type="ECO:0000313" key="5">
    <source>
        <dbReference type="Proteomes" id="UP000531594"/>
    </source>
</evidence>
<dbReference type="AlphaFoldDB" id="A0A7X0LUI6"/>
<feature type="domain" description="Rhodanese" evidence="3">
    <location>
        <begin position="47"/>
        <end position="151"/>
    </location>
</feature>
<protein>
    <submittedName>
        <fullName evidence="4">Thiosulfate/3-mercaptopyruvate sulfurtransferase</fullName>
        <ecNumber evidence="4">2.8.1.1</ecNumber>
        <ecNumber evidence="4">2.8.1.2</ecNumber>
    </submittedName>
</protein>
<evidence type="ECO:0000256" key="1">
    <source>
        <dbReference type="ARBA" id="ARBA00022679"/>
    </source>
</evidence>
<dbReference type="Proteomes" id="UP000531594">
    <property type="component" value="Unassembled WGS sequence"/>
</dbReference>
<keyword evidence="4" id="KW-0670">Pyruvate</keyword>
<sequence>MNGIPLIVTTDWLAARLDDPNLRIIDATTFLGPPLHEAYMDVSSGWEAYEKKHIMGAVFADLYGDFSETESELSFTHPIREKFIKNIRELGVGEGTYAVVYDQGITDDATVAVSYWASRLAWQLRYEGFDQVAVLDGGLIKWLEEGRSTTSHSNSYPQGKFAGVRNTELFVTKEDVKEALVDENMIIVDSLPQESYNGDPKSTERSGHIPGSVNIFFGLLSNFETKELYPDEKLRQTFEKAGVLDPNKKVIVYCGFAVAATWIALLLKKCGQNNVAVYDGSMEEWTSDLSLPLEI</sequence>
<dbReference type="PANTHER" id="PTHR11364">
    <property type="entry name" value="THIOSULFATE SULFERTANSFERASE"/>
    <property type="match status" value="1"/>
</dbReference>
<organism evidence="4 5">
    <name type="scientific">Bacillus benzoevorans</name>
    <dbReference type="NCBI Taxonomy" id="1456"/>
    <lineage>
        <taxon>Bacteria</taxon>
        <taxon>Bacillati</taxon>
        <taxon>Bacillota</taxon>
        <taxon>Bacilli</taxon>
        <taxon>Bacillales</taxon>
        <taxon>Bacillaceae</taxon>
        <taxon>Bacillus</taxon>
    </lineage>
</organism>
<dbReference type="InterPro" id="IPR001763">
    <property type="entry name" value="Rhodanese-like_dom"/>
</dbReference>
<accession>A0A7X0LUI6</accession>
<dbReference type="GO" id="GO:0004792">
    <property type="term" value="F:thiosulfate-cyanide sulfurtransferase activity"/>
    <property type="evidence" value="ECO:0007669"/>
    <property type="project" value="UniProtKB-EC"/>
</dbReference>
<keyword evidence="2" id="KW-0677">Repeat</keyword>
<dbReference type="CDD" id="cd01448">
    <property type="entry name" value="TST_Repeat_1"/>
    <property type="match status" value="1"/>
</dbReference>
<dbReference type="Gene3D" id="3.40.250.10">
    <property type="entry name" value="Rhodanese-like domain"/>
    <property type="match status" value="2"/>
</dbReference>
<dbReference type="CDD" id="cd01449">
    <property type="entry name" value="TST_Repeat_2"/>
    <property type="match status" value="1"/>
</dbReference>
<comment type="caution">
    <text evidence="4">The sequence shown here is derived from an EMBL/GenBank/DDBJ whole genome shotgun (WGS) entry which is preliminary data.</text>
</comment>
<evidence type="ECO:0000259" key="3">
    <source>
        <dbReference type="PROSITE" id="PS50206"/>
    </source>
</evidence>
<dbReference type="SUPFAM" id="SSF52821">
    <property type="entry name" value="Rhodanese/Cell cycle control phosphatase"/>
    <property type="match status" value="2"/>
</dbReference>
<dbReference type="InterPro" id="IPR045078">
    <property type="entry name" value="TST/MPST-like"/>
</dbReference>
<dbReference type="GO" id="GO:0016784">
    <property type="term" value="F:3-mercaptopyruvate sulfurtransferase activity"/>
    <property type="evidence" value="ECO:0007669"/>
    <property type="project" value="UniProtKB-EC"/>
</dbReference>
<dbReference type="RefSeq" id="WP_184523550.1">
    <property type="nucleotide sequence ID" value="NZ_JACHGK010000002.1"/>
</dbReference>
<dbReference type="EMBL" id="JACHGK010000002">
    <property type="protein sequence ID" value="MBB6444475.1"/>
    <property type="molecule type" value="Genomic_DNA"/>
</dbReference>
<dbReference type="InterPro" id="IPR036873">
    <property type="entry name" value="Rhodanese-like_dom_sf"/>
</dbReference>
<dbReference type="PROSITE" id="PS50206">
    <property type="entry name" value="RHODANESE_3"/>
    <property type="match status" value="2"/>
</dbReference>
<dbReference type="EC" id="2.8.1.2" evidence="4"/>
<proteinExistence type="predicted"/>
<evidence type="ECO:0000256" key="2">
    <source>
        <dbReference type="ARBA" id="ARBA00022737"/>
    </source>
</evidence>
<dbReference type="EC" id="2.8.1.1" evidence="4"/>
<evidence type="ECO:0000313" key="4">
    <source>
        <dbReference type="EMBL" id="MBB6444475.1"/>
    </source>
</evidence>
<feature type="domain" description="Rhodanese" evidence="3">
    <location>
        <begin position="181"/>
        <end position="294"/>
    </location>
</feature>
<name>A0A7X0LUI6_9BACI</name>
<dbReference type="PANTHER" id="PTHR11364:SF27">
    <property type="entry name" value="SULFURTRANSFERASE"/>
    <property type="match status" value="1"/>
</dbReference>
<gene>
    <name evidence="4" type="ORF">HNR53_001083</name>
</gene>